<feature type="compositionally biased region" description="Low complexity" evidence="2">
    <location>
        <begin position="314"/>
        <end position="334"/>
    </location>
</feature>
<evidence type="ECO:0000256" key="1">
    <source>
        <dbReference type="SAM" id="Coils"/>
    </source>
</evidence>
<dbReference type="Proteomes" id="UP000216454">
    <property type="component" value="Unassembled WGS sequence"/>
</dbReference>
<keyword evidence="3" id="KW-0472">Membrane</keyword>
<evidence type="ECO:0000256" key="3">
    <source>
        <dbReference type="SAM" id="Phobius"/>
    </source>
</evidence>
<accession>A0A261F179</accession>
<evidence type="ECO:0000256" key="2">
    <source>
        <dbReference type="SAM" id="MobiDB-lite"/>
    </source>
</evidence>
<proteinExistence type="predicted"/>
<name>A0A261F179_9BIFI</name>
<organism evidence="4 5">
    <name type="scientific">Pseudoscardovia suis</name>
    <dbReference type="NCBI Taxonomy" id="987063"/>
    <lineage>
        <taxon>Bacteria</taxon>
        <taxon>Bacillati</taxon>
        <taxon>Actinomycetota</taxon>
        <taxon>Actinomycetes</taxon>
        <taxon>Bifidobacteriales</taxon>
        <taxon>Bifidobacteriaceae</taxon>
        <taxon>Pseudoscardovia</taxon>
    </lineage>
</organism>
<protein>
    <submittedName>
        <fullName evidence="4">Uncharacterized protein</fullName>
    </submittedName>
</protein>
<keyword evidence="5" id="KW-1185">Reference proteome</keyword>
<feature type="region of interest" description="Disordered" evidence="2">
    <location>
        <begin position="1"/>
        <end position="50"/>
    </location>
</feature>
<feature type="transmembrane region" description="Helical" evidence="3">
    <location>
        <begin position="93"/>
        <end position="116"/>
    </location>
</feature>
<sequence>MSLSFGNKKGKQHGDHTPQGVQTTSNIPPVGAEDTQTQPIVNGPKPQKKSLKDLFGKKQVVRSVSNPKDWNFRTELIPRSVVRRNKDRVVRNAMIYVDIAIVILCVLVTILMMGIVKHAEKGITEAQNQYQALVQQKKQYQDVEDTLNAVSDEQMVSIGVLYNEVDWKKVAEQFNASLPDNGTYNTIDMSEYQLVGSGSQTSGSTNSSVWSSGGVITVNFTVADPDFIKAQDFIEKYKNIDGYVDGAVASITGGDGKYTYTGSVTLHLITTKDDGSEVKNTTARGDSSAGVEDANRQLLAQLREQLEDEAAGKSTTSTSTATGQSSDSSSSSAE</sequence>
<keyword evidence="3" id="KW-0812">Transmembrane</keyword>
<dbReference type="OrthoDB" id="3239004at2"/>
<gene>
    <name evidence="4" type="ORF">PSSU_0475</name>
</gene>
<dbReference type="AlphaFoldDB" id="A0A261F179"/>
<reference evidence="4 5" key="1">
    <citation type="journal article" date="2017" name="BMC Genomics">
        <title>Comparative genomic and phylogenomic analyses of the Bifidobacteriaceae family.</title>
        <authorList>
            <person name="Lugli G.A."/>
            <person name="Milani C."/>
            <person name="Turroni F."/>
            <person name="Duranti S."/>
            <person name="Mancabelli L."/>
            <person name="Mangifesta M."/>
            <person name="Ferrario C."/>
            <person name="Modesto M."/>
            <person name="Mattarelli P."/>
            <person name="Jiri K."/>
            <person name="van Sinderen D."/>
            <person name="Ventura M."/>
        </authorList>
    </citation>
    <scope>NUCLEOTIDE SEQUENCE [LARGE SCALE GENOMIC DNA]</scope>
    <source>
        <strain evidence="4 5">DSM 24744</strain>
    </source>
</reference>
<keyword evidence="1" id="KW-0175">Coiled coil</keyword>
<keyword evidence="3" id="KW-1133">Transmembrane helix</keyword>
<evidence type="ECO:0000313" key="5">
    <source>
        <dbReference type="Proteomes" id="UP000216454"/>
    </source>
</evidence>
<feature type="region of interest" description="Disordered" evidence="2">
    <location>
        <begin position="275"/>
        <end position="334"/>
    </location>
</feature>
<evidence type="ECO:0000313" key="4">
    <source>
        <dbReference type="EMBL" id="OZG52857.1"/>
    </source>
</evidence>
<comment type="caution">
    <text evidence="4">The sequence shown here is derived from an EMBL/GenBank/DDBJ whole genome shotgun (WGS) entry which is preliminary data.</text>
</comment>
<dbReference type="EMBL" id="MWWQ01000005">
    <property type="protein sequence ID" value="OZG52857.1"/>
    <property type="molecule type" value="Genomic_DNA"/>
</dbReference>
<dbReference type="RefSeq" id="WP_094690786.1">
    <property type="nucleotide sequence ID" value="NZ_MWWQ01000005.1"/>
</dbReference>
<feature type="coiled-coil region" evidence="1">
    <location>
        <begin position="116"/>
        <end position="153"/>
    </location>
</feature>